<evidence type="ECO:0000256" key="7">
    <source>
        <dbReference type="PIRSR" id="PIRSR005902-1"/>
    </source>
</evidence>
<protein>
    <recommendedName>
        <fullName evidence="5">Deoxyribonuclease TATDN1</fullName>
    </recommendedName>
</protein>
<dbReference type="InterPro" id="IPR001130">
    <property type="entry name" value="TatD-like"/>
</dbReference>
<evidence type="ECO:0000256" key="2">
    <source>
        <dbReference type="ARBA" id="ARBA00022722"/>
    </source>
</evidence>
<dbReference type="PROSITE" id="PS01090">
    <property type="entry name" value="TATD_2"/>
    <property type="match status" value="1"/>
</dbReference>
<dbReference type="SUPFAM" id="SSF51556">
    <property type="entry name" value="Metallo-dependent hydrolases"/>
    <property type="match status" value="1"/>
</dbReference>
<evidence type="ECO:0000256" key="3">
    <source>
        <dbReference type="ARBA" id="ARBA00022723"/>
    </source>
</evidence>
<sequence length="302" mass="33843">MFTKKGLIDIAANLTDPMYKGIYNGTKKHEPDLSNVLSRAWKQGLEKIIITGTSLEESKEAVEIAKTDERLFCTVGCHPTRCDEFNKSGHDKYLQALSDLCEAHKDKVVAVGECGLDYDRVQFCARETQLKYFEHQLELAKSWKLPLFLHCRNAAEDVAKVLQRHQDSLHGGVVHSFDGTVDHAQMFISLGYYIGINGCSLKTAENLEVVKSLPANRLLLETDAPWCDIRPSHSGARYVTTTLPSVKKEKWSPDCLVKSRNEPANIIQVLEVVAAVRNENPETLSAIVLSNTLDLFFPNIKK</sequence>
<dbReference type="FunFam" id="3.20.20.140:FF:000040">
    <property type="entry name" value="Putative tatD related deoxyribonuclease"/>
    <property type="match status" value="1"/>
</dbReference>
<dbReference type="CDD" id="cd01310">
    <property type="entry name" value="TatD_DNAse"/>
    <property type="match status" value="1"/>
</dbReference>
<gene>
    <name evidence="8" type="ORF">g.27321</name>
</gene>
<proteinExistence type="inferred from homology"/>
<feature type="binding site" evidence="7">
    <location>
        <position position="175"/>
    </location>
    <ligand>
        <name>a divalent metal cation</name>
        <dbReference type="ChEBI" id="CHEBI:60240"/>
        <label>2</label>
    </ligand>
</feature>
<dbReference type="GO" id="GO:0008296">
    <property type="term" value="F:3'-5'-DNA exonuclease activity"/>
    <property type="evidence" value="ECO:0007669"/>
    <property type="project" value="TreeGrafter"/>
</dbReference>
<accession>A0A1B6JIE8</accession>
<dbReference type="AlphaFoldDB" id="A0A1B6JIE8"/>
<dbReference type="Gene3D" id="3.20.20.140">
    <property type="entry name" value="Metal-dependent hydrolases"/>
    <property type="match status" value="1"/>
</dbReference>
<dbReference type="InterPro" id="IPR032466">
    <property type="entry name" value="Metal_Hydrolase"/>
</dbReference>
<dbReference type="GO" id="GO:0005829">
    <property type="term" value="C:cytosol"/>
    <property type="evidence" value="ECO:0007669"/>
    <property type="project" value="TreeGrafter"/>
</dbReference>
<dbReference type="PROSITE" id="PS01091">
    <property type="entry name" value="TATD_3"/>
    <property type="match status" value="1"/>
</dbReference>
<dbReference type="PANTHER" id="PTHR10060:SF15">
    <property type="entry name" value="DEOXYRIBONUCLEASE TATDN1"/>
    <property type="match status" value="1"/>
</dbReference>
<name>A0A1B6JIE8_9HEMI</name>
<dbReference type="GO" id="GO:0046872">
    <property type="term" value="F:metal ion binding"/>
    <property type="evidence" value="ECO:0007669"/>
    <property type="project" value="UniProtKB-KW"/>
</dbReference>
<dbReference type="Pfam" id="PF01026">
    <property type="entry name" value="TatD_DNase"/>
    <property type="match status" value="1"/>
</dbReference>
<evidence type="ECO:0000256" key="4">
    <source>
        <dbReference type="ARBA" id="ARBA00022801"/>
    </source>
</evidence>
<reference evidence="8" key="1">
    <citation type="submission" date="2015-11" db="EMBL/GenBank/DDBJ databases">
        <title>De novo transcriptome assembly of four potential Pierce s Disease insect vectors from Arizona vineyards.</title>
        <authorList>
            <person name="Tassone E.E."/>
        </authorList>
    </citation>
    <scope>NUCLEOTIDE SEQUENCE</scope>
</reference>
<dbReference type="PANTHER" id="PTHR10060">
    <property type="entry name" value="TATD FAMILY DEOXYRIBONUCLEASE"/>
    <property type="match status" value="1"/>
</dbReference>
<comment type="similarity">
    <text evidence="1">Belongs to the metallo-dependent hydrolases superfamily. TatD-type hydrolase family.</text>
</comment>
<evidence type="ECO:0000313" key="8">
    <source>
        <dbReference type="EMBL" id="JAS98882.1"/>
    </source>
</evidence>
<organism evidence="8">
    <name type="scientific">Homalodisca liturata</name>
    <dbReference type="NCBI Taxonomy" id="320908"/>
    <lineage>
        <taxon>Eukaryota</taxon>
        <taxon>Metazoa</taxon>
        <taxon>Ecdysozoa</taxon>
        <taxon>Arthropoda</taxon>
        <taxon>Hexapoda</taxon>
        <taxon>Insecta</taxon>
        <taxon>Pterygota</taxon>
        <taxon>Neoptera</taxon>
        <taxon>Paraneoptera</taxon>
        <taxon>Hemiptera</taxon>
        <taxon>Auchenorrhyncha</taxon>
        <taxon>Membracoidea</taxon>
        <taxon>Cicadellidae</taxon>
        <taxon>Cicadellinae</taxon>
        <taxon>Proconiini</taxon>
        <taxon>Homalodisca</taxon>
    </lineage>
</organism>
<feature type="binding site" evidence="7">
    <location>
        <position position="113"/>
    </location>
    <ligand>
        <name>a divalent metal cation</name>
        <dbReference type="ChEBI" id="CHEBI:60240"/>
        <label>1</label>
    </ligand>
</feature>
<dbReference type="PIRSF" id="PIRSF005902">
    <property type="entry name" value="DNase_TatD"/>
    <property type="match status" value="1"/>
</dbReference>
<keyword evidence="4" id="KW-0378">Hydrolase</keyword>
<evidence type="ECO:0000256" key="5">
    <source>
        <dbReference type="ARBA" id="ARBA00039767"/>
    </source>
</evidence>
<keyword evidence="2" id="KW-0540">Nuclease</keyword>
<dbReference type="InterPro" id="IPR018228">
    <property type="entry name" value="DNase_TatD-rel_CS"/>
</dbReference>
<dbReference type="InterPro" id="IPR050891">
    <property type="entry name" value="TatD-type_Hydrolase"/>
</dbReference>
<keyword evidence="3 7" id="KW-0479">Metal-binding</keyword>
<feature type="binding site" evidence="7">
    <location>
        <position position="150"/>
    </location>
    <ligand>
        <name>a divalent metal cation</name>
        <dbReference type="ChEBI" id="CHEBI:60240"/>
        <label>2</label>
    </ligand>
</feature>
<feature type="binding site" evidence="7">
    <location>
        <position position="223"/>
    </location>
    <ligand>
        <name>a divalent metal cation</name>
        <dbReference type="ChEBI" id="CHEBI:60240"/>
        <label>1</label>
    </ligand>
</feature>
<comment type="function">
    <text evidence="6">Deoxyribonuclease which catalyzes (in vitro) the decatenation of kinetoplast DNA, which are circular DNA catenated to each other, producing linear DNA molecules. Plays an important role in chromosomal segregation and cell cycle progression during eye development probably via its DNA decatenation activity.</text>
</comment>
<evidence type="ECO:0000256" key="6">
    <source>
        <dbReference type="ARBA" id="ARBA00045223"/>
    </source>
</evidence>
<dbReference type="EMBL" id="GECU01008824">
    <property type="protein sequence ID" value="JAS98882.1"/>
    <property type="molecule type" value="Transcribed_RNA"/>
</dbReference>
<evidence type="ECO:0000256" key="1">
    <source>
        <dbReference type="ARBA" id="ARBA00009275"/>
    </source>
</evidence>